<sequence length="239" mass="27236">MLCIWQVKYHEDFEKNRGRGFTPVTDDPITMRVRKNMKNIWDKGDFKVQIQGHSSCVWDTPEMRRVQQSQRNISMVKYHEEFQKSKGRGFTPVSNDLITERVKRNMQDVSDICYKGMRRHIVEMESSAPDFDATNELRVWRTNPGSVFDYDPAEDNIQSRSLHLLNITSLRRGSTSRSASAQSASTTDGKSELSEQAQSTTLSSGTYEHGTAAGTFDKTTLIRIFLMFGNSANKDGSFV</sequence>
<keyword evidence="2" id="KW-0009">Actin-binding</keyword>
<feature type="compositionally biased region" description="Low complexity" evidence="3">
    <location>
        <begin position="175"/>
        <end position="187"/>
    </location>
</feature>
<dbReference type="InterPro" id="IPR000900">
    <property type="entry name" value="Nebulin_repeat"/>
</dbReference>
<dbReference type="InterPro" id="IPR055297">
    <property type="entry name" value="NEBU/NEBL"/>
</dbReference>
<dbReference type="AlphaFoldDB" id="A0A8C4N6W6"/>
<feature type="region of interest" description="Disordered" evidence="3">
    <location>
        <begin position="175"/>
        <end position="209"/>
    </location>
</feature>
<dbReference type="Pfam" id="PF00880">
    <property type="entry name" value="Nebulin"/>
    <property type="match status" value="1"/>
</dbReference>
<reference evidence="4" key="2">
    <citation type="submission" date="2025-09" db="UniProtKB">
        <authorList>
            <consortium name="Ensembl"/>
        </authorList>
    </citation>
    <scope>IDENTIFICATION</scope>
</reference>
<organism evidence="4 5">
    <name type="scientific">Eptatretus burgeri</name>
    <name type="common">Inshore hagfish</name>
    <dbReference type="NCBI Taxonomy" id="7764"/>
    <lineage>
        <taxon>Eukaryota</taxon>
        <taxon>Metazoa</taxon>
        <taxon>Chordata</taxon>
        <taxon>Craniata</taxon>
        <taxon>Vertebrata</taxon>
        <taxon>Cyclostomata</taxon>
        <taxon>Myxini</taxon>
        <taxon>Myxiniformes</taxon>
        <taxon>Myxinidae</taxon>
        <taxon>Eptatretinae</taxon>
        <taxon>Eptatretus</taxon>
    </lineage>
</organism>
<feature type="compositionally biased region" description="Polar residues" evidence="3">
    <location>
        <begin position="194"/>
        <end position="206"/>
    </location>
</feature>
<evidence type="ECO:0000313" key="4">
    <source>
        <dbReference type="Ensembl" id="ENSEBUP00000002219.1"/>
    </source>
</evidence>
<dbReference type="SMART" id="SM00227">
    <property type="entry name" value="NEBU"/>
    <property type="match status" value="3"/>
</dbReference>
<evidence type="ECO:0000313" key="5">
    <source>
        <dbReference type="Proteomes" id="UP000694388"/>
    </source>
</evidence>
<keyword evidence="5" id="KW-1185">Reference proteome</keyword>
<name>A0A8C4N6W6_EPTBU</name>
<dbReference type="GO" id="GO:0051015">
    <property type="term" value="F:actin filament binding"/>
    <property type="evidence" value="ECO:0007669"/>
    <property type="project" value="InterPro"/>
</dbReference>
<dbReference type="Proteomes" id="UP000694388">
    <property type="component" value="Unplaced"/>
</dbReference>
<proteinExistence type="predicted"/>
<dbReference type="PANTHER" id="PTHR11039">
    <property type="entry name" value="NEBULIN"/>
    <property type="match status" value="1"/>
</dbReference>
<reference evidence="4" key="1">
    <citation type="submission" date="2025-08" db="UniProtKB">
        <authorList>
            <consortium name="Ensembl"/>
        </authorList>
    </citation>
    <scope>IDENTIFICATION</scope>
</reference>
<evidence type="ECO:0000256" key="3">
    <source>
        <dbReference type="SAM" id="MobiDB-lite"/>
    </source>
</evidence>
<keyword evidence="1" id="KW-0677">Repeat</keyword>
<accession>A0A8C4N6W6</accession>
<dbReference type="GeneTree" id="ENSGT00940000154533"/>
<evidence type="ECO:0000256" key="2">
    <source>
        <dbReference type="ARBA" id="ARBA00023203"/>
    </source>
</evidence>
<protein>
    <submittedName>
        <fullName evidence="4">Uncharacterized protein</fullName>
    </submittedName>
</protein>
<dbReference type="GO" id="GO:0030018">
    <property type="term" value="C:Z disc"/>
    <property type="evidence" value="ECO:0007669"/>
    <property type="project" value="InterPro"/>
</dbReference>
<dbReference type="PANTHER" id="PTHR11039:SF37">
    <property type="entry name" value="NEBULIN"/>
    <property type="match status" value="1"/>
</dbReference>
<evidence type="ECO:0000256" key="1">
    <source>
        <dbReference type="ARBA" id="ARBA00022737"/>
    </source>
</evidence>
<dbReference type="Ensembl" id="ENSEBUT00000002568.1">
    <property type="protein sequence ID" value="ENSEBUP00000002219.1"/>
    <property type="gene ID" value="ENSEBUG00000001746.1"/>
</dbReference>
<dbReference type="GO" id="GO:0071691">
    <property type="term" value="P:cardiac muscle thin filament assembly"/>
    <property type="evidence" value="ECO:0007669"/>
    <property type="project" value="TreeGrafter"/>
</dbReference>
<dbReference type="PROSITE" id="PS51216">
    <property type="entry name" value="NEBULIN"/>
    <property type="match status" value="1"/>
</dbReference>